<proteinExistence type="predicted"/>
<dbReference type="SUPFAM" id="SSF56112">
    <property type="entry name" value="Protein kinase-like (PK-like)"/>
    <property type="match status" value="1"/>
</dbReference>
<evidence type="ECO:0000256" key="3">
    <source>
        <dbReference type="ARBA" id="ARBA00022679"/>
    </source>
</evidence>
<organism evidence="9 10">
    <name type="scientific">Microbispora amethystogenes</name>
    <dbReference type="NCBI Taxonomy" id="1427754"/>
    <lineage>
        <taxon>Bacteria</taxon>
        <taxon>Bacillati</taxon>
        <taxon>Actinomycetota</taxon>
        <taxon>Actinomycetes</taxon>
        <taxon>Streptosporangiales</taxon>
        <taxon>Streptosporangiaceae</taxon>
        <taxon>Microbispora</taxon>
    </lineage>
</organism>
<dbReference type="CDD" id="cd14014">
    <property type="entry name" value="STKc_PknB_like"/>
    <property type="match status" value="1"/>
</dbReference>
<evidence type="ECO:0000313" key="9">
    <source>
        <dbReference type="EMBL" id="GIH33393.1"/>
    </source>
</evidence>
<comment type="caution">
    <text evidence="9">The sequence shown here is derived from an EMBL/GenBank/DDBJ whole genome shotgun (WGS) entry which is preliminary data.</text>
</comment>
<evidence type="ECO:0000256" key="2">
    <source>
        <dbReference type="ARBA" id="ARBA00022527"/>
    </source>
</evidence>
<dbReference type="SUPFAM" id="SSF48452">
    <property type="entry name" value="TPR-like"/>
    <property type="match status" value="1"/>
</dbReference>
<dbReference type="EMBL" id="BOOB01000024">
    <property type="protein sequence ID" value="GIH33393.1"/>
    <property type="molecule type" value="Genomic_DNA"/>
</dbReference>
<dbReference type="PROSITE" id="PS50011">
    <property type="entry name" value="PROTEIN_KINASE_DOM"/>
    <property type="match status" value="1"/>
</dbReference>
<dbReference type="InterPro" id="IPR011009">
    <property type="entry name" value="Kinase-like_dom_sf"/>
</dbReference>
<evidence type="ECO:0000256" key="7">
    <source>
        <dbReference type="SAM" id="MobiDB-lite"/>
    </source>
</evidence>
<dbReference type="PROSITE" id="PS00108">
    <property type="entry name" value="PROTEIN_KINASE_ST"/>
    <property type="match status" value="1"/>
</dbReference>
<keyword evidence="2" id="KW-0723">Serine/threonine-protein kinase</keyword>
<keyword evidence="4" id="KW-0547">Nucleotide-binding</keyword>
<feature type="domain" description="Protein kinase" evidence="8">
    <location>
        <begin position="14"/>
        <end position="277"/>
    </location>
</feature>
<evidence type="ECO:0000256" key="5">
    <source>
        <dbReference type="ARBA" id="ARBA00022777"/>
    </source>
</evidence>
<dbReference type="SMART" id="SM00220">
    <property type="entry name" value="S_TKc"/>
    <property type="match status" value="1"/>
</dbReference>
<keyword evidence="5 9" id="KW-0418">Kinase</keyword>
<dbReference type="Pfam" id="PF00069">
    <property type="entry name" value="Pkinase"/>
    <property type="match status" value="1"/>
</dbReference>
<name>A0ABQ4FF74_9ACTN</name>
<dbReference type="Gene3D" id="3.30.200.20">
    <property type="entry name" value="Phosphorylase Kinase, domain 1"/>
    <property type="match status" value="1"/>
</dbReference>
<dbReference type="InterPro" id="IPR000719">
    <property type="entry name" value="Prot_kinase_dom"/>
</dbReference>
<dbReference type="GO" id="GO:0016301">
    <property type="term" value="F:kinase activity"/>
    <property type="evidence" value="ECO:0007669"/>
    <property type="project" value="UniProtKB-KW"/>
</dbReference>
<evidence type="ECO:0000256" key="6">
    <source>
        <dbReference type="ARBA" id="ARBA00022840"/>
    </source>
</evidence>
<evidence type="ECO:0000259" key="8">
    <source>
        <dbReference type="PROSITE" id="PS50011"/>
    </source>
</evidence>
<reference evidence="9 10" key="1">
    <citation type="submission" date="2021-01" db="EMBL/GenBank/DDBJ databases">
        <title>Whole genome shotgun sequence of Microbispora amethystogenes NBRC 101907.</title>
        <authorList>
            <person name="Komaki H."/>
            <person name="Tamura T."/>
        </authorList>
    </citation>
    <scope>NUCLEOTIDE SEQUENCE [LARGE SCALE GENOMIC DNA]</scope>
    <source>
        <strain evidence="9 10">NBRC 101907</strain>
    </source>
</reference>
<gene>
    <name evidence="9" type="ORF">Mam01_35570</name>
</gene>
<keyword evidence="3" id="KW-0808">Transferase</keyword>
<dbReference type="InterPro" id="IPR011990">
    <property type="entry name" value="TPR-like_helical_dom_sf"/>
</dbReference>
<evidence type="ECO:0000313" key="10">
    <source>
        <dbReference type="Proteomes" id="UP000651728"/>
    </source>
</evidence>
<evidence type="ECO:0000256" key="4">
    <source>
        <dbReference type="ARBA" id="ARBA00022741"/>
    </source>
</evidence>
<dbReference type="PANTHER" id="PTHR43289:SF6">
    <property type="entry name" value="SERINE_THREONINE-PROTEIN KINASE NEKL-3"/>
    <property type="match status" value="1"/>
</dbReference>
<keyword evidence="6" id="KW-0067">ATP-binding</keyword>
<dbReference type="PANTHER" id="PTHR43289">
    <property type="entry name" value="MITOGEN-ACTIVATED PROTEIN KINASE KINASE KINASE 20-RELATED"/>
    <property type="match status" value="1"/>
</dbReference>
<keyword evidence="10" id="KW-1185">Reference proteome</keyword>
<accession>A0ABQ4FF74</accession>
<protein>
    <recommendedName>
        <fullName evidence="1">non-specific serine/threonine protein kinase</fullName>
        <ecNumber evidence="1">2.7.11.1</ecNumber>
    </recommendedName>
</protein>
<feature type="region of interest" description="Disordered" evidence="7">
    <location>
        <begin position="367"/>
        <end position="391"/>
    </location>
</feature>
<dbReference type="Gene3D" id="1.10.510.10">
    <property type="entry name" value="Transferase(Phosphotransferase) domain 1"/>
    <property type="match status" value="1"/>
</dbReference>
<dbReference type="Proteomes" id="UP000651728">
    <property type="component" value="Unassembled WGS sequence"/>
</dbReference>
<dbReference type="EC" id="2.7.11.1" evidence="1"/>
<dbReference type="InterPro" id="IPR008271">
    <property type="entry name" value="Ser/Thr_kinase_AS"/>
</dbReference>
<dbReference type="Gene3D" id="1.25.40.10">
    <property type="entry name" value="Tetratricopeptide repeat domain"/>
    <property type="match status" value="1"/>
</dbReference>
<evidence type="ECO:0000256" key="1">
    <source>
        <dbReference type="ARBA" id="ARBA00012513"/>
    </source>
</evidence>
<sequence length="564" mass="60843">MDVVRAKIIGGRYELDPNSRRRGGMGEVWFGYDKRLDRPIAIKFIRVDRLADGRPDDELTRRFVRESRITASLEHPGVPAVYDCGTDGDDLYLVMQLVRGAPLNDLLDEVEEIPVGWAAAVAAQVCSVLAVAHANSLVHRDLKPANLMLCPDGTVKVLDFGVAAALSPSATRLTVTGVVVGTAEYMAPEQTMSGTTSPQTDLYALGVILHELLAGRNQFAAETPLASMRRHVDEPPVPVRTLRPDVPEGLERLILWLLAKKPEDRPSGAALVYERLLPFCRELPPLPGFVDGGAAQPVRMYAAVVGRVATSPNVTGNTAGNAAGNAVVGYADHGPVATGSVAPVPPSSVPHAPASYGPVSYAPAAQAMAPHGSVSQGSGHRPPGGHDVGRVRRDAGALKGESRYRQAAELLAEAVQSVEPGGDEGLELRIELADVLFLGGDYRRAAPEFRRLAADLAERRGEDDHLVLRFRLMEANCHAALGDTTLALEQMRLLLRDERRLRVDEDRILELRRRIGLLELGAGERVRAGRTLGDLLPDLERRYGVEHPTVGKVRELLDGLAAAR</sequence>